<organism evidence="1 2">
    <name type="scientific">Blautia liquoris</name>
    <dbReference type="NCBI Taxonomy" id="2779518"/>
    <lineage>
        <taxon>Bacteria</taxon>
        <taxon>Bacillati</taxon>
        <taxon>Bacillota</taxon>
        <taxon>Clostridia</taxon>
        <taxon>Lachnospirales</taxon>
        <taxon>Lachnospiraceae</taxon>
        <taxon>Blautia</taxon>
    </lineage>
</organism>
<keyword evidence="2" id="KW-1185">Reference proteome</keyword>
<proteinExistence type="predicted"/>
<dbReference type="AlphaFoldDB" id="A0A7M2RF71"/>
<dbReference type="GO" id="GO:0016746">
    <property type="term" value="F:acyltransferase activity"/>
    <property type="evidence" value="ECO:0007669"/>
    <property type="project" value="UniProtKB-KW"/>
</dbReference>
<accession>A0A7M2RF71</accession>
<gene>
    <name evidence="1" type="ORF">INP51_13025</name>
</gene>
<dbReference type="Proteomes" id="UP000593601">
    <property type="component" value="Chromosome"/>
</dbReference>
<protein>
    <submittedName>
        <fullName evidence="1">Acyl-phosphate glycerol 3-phosphate acyltransferase</fullName>
    </submittedName>
</protein>
<dbReference type="RefSeq" id="WP_193735259.1">
    <property type="nucleotide sequence ID" value="NZ_CP063304.1"/>
</dbReference>
<keyword evidence="1" id="KW-0012">Acyltransferase</keyword>
<evidence type="ECO:0000313" key="2">
    <source>
        <dbReference type="Proteomes" id="UP000593601"/>
    </source>
</evidence>
<dbReference type="EMBL" id="CP063304">
    <property type="protein sequence ID" value="QOV18899.1"/>
    <property type="molecule type" value="Genomic_DNA"/>
</dbReference>
<reference evidence="1 2" key="1">
    <citation type="submission" date="2020-10" db="EMBL/GenBank/DDBJ databases">
        <title>Blautia liquoris sp.nov., isolated from the mud in a fermentation cellar used for the production of Chinese strong-flavoured liquor.</title>
        <authorList>
            <person name="Lu L."/>
        </authorList>
    </citation>
    <scope>NUCLEOTIDE SEQUENCE [LARGE SCALE GENOMIC DNA]</scope>
    <source>
        <strain evidence="1 2">LZLJ-3</strain>
    </source>
</reference>
<sequence length="259" mass="30523">MKLVIRYYKTYFDDFVTSRDQSYKLPPDYTWICEHAGHRVLSALIYRLGEAAAFFYCRFILHVQIKNRKILRKYRGMGCFIYGNHTQPAGDAWIPIRAVFPRRGYAVVSPANLKVPVLGPLLPYLGALPVPDGTDGMKKFQQAIRQRILEKCCIVLYPEAHVWPWCTRIRPFGTASFTYPVRYKVPSFCMTTTYQKRRHHKKPKVTVYIDGPFYPDGQMQYKEQKKGLRDEIYQCMLRRSRENTCTYVIYEQETKQKKS</sequence>
<keyword evidence="1" id="KW-0808">Transferase</keyword>
<name>A0A7M2RF71_9FIRM</name>
<dbReference type="KEGG" id="bliq:INP51_13025"/>
<evidence type="ECO:0000313" key="1">
    <source>
        <dbReference type="EMBL" id="QOV18899.1"/>
    </source>
</evidence>